<reference evidence="1" key="1">
    <citation type="journal article" date="2014" name="Nat. Genet.">
        <title>Genome and transcriptome of the porcine whipworm Trichuris suis.</title>
        <authorList>
            <person name="Jex A.R."/>
            <person name="Nejsum P."/>
            <person name="Schwarz E.M."/>
            <person name="Hu L."/>
            <person name="Young N.D."/>
            <person name="Hall R.S."/>
            <person name="Korhonen P.K."/>
            <person name="Liao S."/>
            <person name="Thamsborg S."/>
            <person name="Xia J."/>
            <person name="Xu P."/>
            <person name="Wang S."/>
            <person name="Scheerlinck J.P."/>
            <person name="Hofmann A."/>
            <person name="Sternberg P.W."/>
            <person name="Wang J."/>
            <person name="Gasser R.B."/>
        </authorList>
    </citation>
    <scope>NUCLEOTIDE SEQUENCE [LARGE SCALE GENOMIC DNA]</scope>
    <source>
        <strain evidence="1">DCEP-RM93F</strain>
    </source>
</reference>
<accession>A0A085NRG7</accession>
<dbReference type="EMBL" id="KL367479">
    <property type="protein sequence ID" value="KFD72063.1"/>
    <property type="molecule type" value="Genomic_DNA"/>
</dbReference>
<dbReference type="AlphaFoldDB" id="A0A085NRG7"/>
<dbReference type="Proteomes" id="UP000030758">
    <property type="component" value="Unassembled WGS sequence"/>
</dbReference>
<sequence>MKKPQTSTKEEDHKQSRLSNKSYLLVLLKNVAPIDRQAESIAESAVKRRAKTNVQIELWQFFVSSPIRAKRLHQFGCRARFKMG</sequence>
<name>A0A085NRG7_9BILA</name>
<evidence type="ECO:0000313" key="1">
    <source>
        <dbReference type="EMBL" id="KFD72063.1"/>
    </source>
</evidence>
<protein>
    <submittedName>
        <fullName evidence="1">Uncharacterized protein</fullName>
    </submittedName>
</protein>
<gene>
    <name evidence="1" type="ORF">M514_15765</name>
</gene>
<proteinExistence type="predicted"/>
<organism evidence="1">
    <name type="scientific">Trichuris suis</name>
    <name type="common">pig whipworm</name>
    <dbReference type="NCBI Taxonomy" id="68888"/>
    <lineage>
        <taxon>Eukaryota</taxon>
        <taxon>Metazoa</taxon>
        <taxon>Ecdysozoa</taxon>
        <taxon>Nematoda</taxon>
        <taxon>Enoplea</taxon>
        <taxon>Dorylaimia</taxon>
        <taxon>Trichinellida</taxon>
        <taxon>Trichuridae</taxon>
        <taxon>Trichuris</taxon>
    </lineage>
</organism>